<dbReference type="AlphaFoldDB" id="A0AAX4HMT2"/>
<dbReference type="InterPro" id="IPR016181">
    <property type="entry name" value="Acyl_CoA_acyltransferase"/>
</dbReference>
<gene>
    <name evidence="2" type="ORF">SOO65_17730</name>
</gene>
<protein>
    <submittedName>
        <fullName evidence="2">GNAT family N-acetyltransferase</fullName>
    </submittedName>
</protein>
<evidence type="ECO:0000313" key="3">
    <source>
        <dbReference type="Proteomes" id="UP001324634"/>
    </source>
</evidence>
<sequence length="170" mass="19732">MELQPVLKGDLLKIRPLLVTDFNALFEIASDPLIWIQHPSSDRYKLEVFREFFQGALESCGAFVIFDTSTNQIIGSSRYYNFDADFRHVFIGYTFLARNYWGGRYNLELKLLMLNHAFKEVEAVFFDVGVNNIRSQKALGKINAQLASGNEAKLRYVIKREDFLKYENNN</sequence>
<evidence type="ECO:0000259" key="1">
    <source>
        <dbReference type="PROSITE" id="PS51186"/>
    </source>
</evidence>
<name>A0AAX4HMT2_9BACT</name>
<dbReference type="SUPFAM" id="SSF55729">
    <property type="entry name" value="Acyl-CoA N-acyltransferases (Nat)"/>
    <property type="match status" value="1"/>
</dbReference>
<dbReference type="Pfam" id="PF13302">
    <property type="entry name" value="Acetyltransf_3"/>
    <property type="match status" value="1"/>
</dbReference>
<dbReference type="GO" id="GO:0016747">
    <property type="term" value="F:acyltransferase activity, transferring groups other than amino-acyl groups"/>
    <property type="evidence" value="ECO:0007669"/>
    <property type="project" value="InterPro"/>
</dbReference>
<dbReference type="PROSITE" id="PS51186">
    <property type="entry name" value="GNAT"/>
    <property type="match status" value="1"/>
</dbReference>
<dbReference type="Proteomes" id="UP001324634">
    <property type="component" value="Chromosome"/>
</dbReference>
<dbReference type="Gene3D" id="3.40.630.30">
    <property type="match status" value="1"/>
</dbReference>
<dbReference type="InterPro" id="IPR000182">
    <property type="entry name" value="GNAT_dom"/>
</dbReference>
<reference evidence="2 3" key="1">
    <citation type="submission" date="2023-11" db="EMBL/GenBank/DDBJ databases">
        <title>Peredibacter starrii A3.12.</title>
        <authorList>
            <person name="Mitchell R.J."/>
        </authorList>
    </citation>
    <scope>NUCLEOTIDE SEQUENCE [LARGE SCALE GENOMIC DNA]</scope>
    <source>
        <strain evidence="2 3">A3.12</strain>
    </source>
</reference>
<proteinExistence type="predicted"/>
<feature type="domain" description="N-acetyltransferase" evidence="1">
    <location>
        <begin position="12"/>
        <end position="161"/>
    </location>
</feature>
<dbReference type="KEGG" id="psti:SOO65_17730"/>
<dbReference type="PANTHER" id="PTHR43610:SF1">
    <property type="entry name" value="N-ACETYLTRANSFERASE DOMAIN-CONTAINING PROTEIN"/>
    <property type="match status" value="1"/>
</dbReference>
<organism evidence="2 3">
    <name type="scientific">Peredibacter starrii</name>
    <dbReference type="NCBI Taxonomy" id="28202"/>
    <lineage>
        <taxon>Bacteria</taxon>
        <taxon>Pseudomonadati</taxon>
        <taxon>Bdellovibrionota</taxon>
        <taxon>Bacteriovoracia</taxon>
        <taxon>Bacteriovoracales</taxon>
        <taxon>Bacteriovoracaceae</taxon>
        <taxon>Peredibacter</taxon>
    </lineage>
</organism>
<dbReference type="RefSeq" id="WP_321393509.1">
    <property type="nucleotide sequence ID" value="NZ_CP139487.1"/>
</dbReference>
<dbReference type="EMBL" id="CP139487">
    <property type="protein sequence ID" value="WPU64536.1"/>
    <property type="molecule type" value="Genomic_DNA"/>
</dbReference>
<evidence type="ECO:0000313" key="2">
    <source>
        <dbReference type="EMBL" id="WPU64536.1"/>
    </source>
</evidence>
<accession>A0AAX4HMT2</accession>
<dbReference type="PANTHER" id="PTHR43610">
    <property type="entry name" value="BLL6696 PROTEIN"/>
    <property type="match status" value="1"/>
</dbReference>
<keyword evidence="3" id="KW-1185">Reference proteome</keyword>